<feature type="repeat" description="WD" evidence="7">
    <location>
        <begin position="137"/>
        <end position="169"/>
    </location>
</feature>
<dbReference type="GO" id="GO:0030126">
    <property type="term" value="C:COPI vesicle coat"/>
    <property type="evidence" value="ECO:0007669"/>
    <property type="project" value="TreeGrafter"/>
</dbReference>
<dbReference type="PRINTS" id="PR00320">
    <property type="entry name" value="GPROTEINBRPT"/>
</dbReference>
<comment type="function">
    <text evidence="5">The coatomer is a cytosolic protein complex that binds to dilysine motifs and reversibly associates with Golgi non-clathrin-coated vesicles, which further mediate biosynthetic protein transport from the ER, via the Golgi up to the trans Golgi network. Coatomer complex is required for budding from Golgi membranes, and is essential for the retrograde Golgi-to-ER transport of dilysine-tagged proteins.</text>
</comment>
<evidence type="ECO:0000256" key="1">
    <source>
        <dbReference type="ARBA" id="ARBA00004156"/>
    </source>
</evidence>
<gene>
    <name evidence="8" type="ORF">RJ640_005890</name>
</gene>
<dbReference type="InterPro" id="IPR001680">
    <property type="entry name" value="WD40_rpt"/>
</dbReference>
<accession>A0AA88QFG2</accession>
<evidence type="ECO:0000313" key="8">
    <source>
        <dbReference type="EMBL" id="KAK2968703.1"/>
    </source>
</evidence>
<dbReference type="InterPro" id="IPR036322">
    <property type="entry name" value="WD40_repeat_dom_sf"/>
</dbReference>
<dbReference type="InterPro" id="IPR020472">
    <property type="entry name" value="WD40_PAC1"/>
</dbReference>
<proteinExistence type="predicted"/>
<dbReference type="AlphaFoldDB" id="A0AA88QFG2"/>
<dbReference type="PROSITE" id="PS50294">
    <property type="entry name" value="WD_REPEATS_REGION"/>
    <property type="match status" value="4"/>
</dbReference>
<keyword evidence="9" id="KW-1185">Reference proteome</keyword>
<keyword evidence="2 7" id="KW-0853">WD repeat</keyword>
<dbReference type="SUPFAM" id="SSF50978">
    <property type="entry name" value="WD40 repeat-like"/>
    <property type="match status" value="1"/>
</dbReference>
<evidence type="ECO:0000256" key="4">
    <source>
        <dbReference type="ARBA" id="ARBA00023329"/>
    </source>
</evidence>
<evidence type="ECO:0000256" key="2">
    <source>
        <dbReference type="ARBA" id="ARBA00022574"/>
    </source>
</evidence>
<feature type="repeat" description="WD" evidence="7">
    <location>
        <begin position="267"/>
        <end position="308"/>
    </location>
</feature>
<comment type="subcellular location">
    <subcellularLocation>
        <location evidence="1">Cytoplasmic vesicle membrane</location>
    </subcellularLocation>
</comment>
<protein>
    <recommendedName>
        <fullName evidence="6">Beta'-coat protein</fullName>
    </recommendedName>
</protein>
<feature type="repeat" description="WD" evidence="7">
    <location>
        <begin position="223"/>
        <end position="266"/>
    </location>
</feature>
<dbReference type="FunFam" id="2.130.10.10:FF:000016">
    <property type="entry name" value="Coatomer alpha subunit, putative"/>
    <property type="match status" value="1"/>
</dbReference>
<evidence type="ECO:0000313" key="9">
    <source>
        <dbReference type="Proteomes" id="UP001187471"/>
    </source>
</evidence>
<dbReference type="GO" id="GO:0006890">
    <property type="term" value="P:retrograde vesicle-mediated transport, Golgi to endoplasmic reticulum"/>
    <property type="evidence" value="ECO:0007669"/>
    <property type="project" value="TreeGrafter"/>
</dbReference>
<dbReference type="EMBL" id="JAVXUO010002887">
    <property type="protein sequence ID" value="KAK2968703.1"/>
    <property type="molecule type" value="Genomic_DNA"/>
</dbReference>
<evidence type="ECO:0000256" key="3">
    <source>
        <dbReference type="ARBA" id="ARBA00022737"/>
    </source>
</evidence>
<dbReference type="InterPro" id="IPR015943">
    <property type="entry name" value="WD40/YVTN_repeat-like_dom_sf"/>
</dbReference>
<dbReference type="InterPro" id="IPR050844">
    <property type="entry name" value="Coatomer_complex_subunit"/>
</dbReference>
<sequence length="360" mass="41127">MDTLSATNQKHRSHHLSNKSANFKHFEQRSERVKCVDLHPTEPWQDSDKFILRNCVYLELPVSSKLLCLRFTCAIMAAMFQSRAYHYCLELEKSFKLTESPVRSAKFIACKQWFVAGADDKCMHVYNYDTEEEIKEFEAHTDYIRSVAVHPTLPYVLSSSDDKLIKLWDWEKDWVCAQIFEGHSHYVMQVAFNPRDTSTFASVSLDCSLKLWNLGSSNPNLTLEAHSKGINCVDFIAAGDKPHLITGSDDQTVKVWDYETETCVQTLEGHEHNVTAVCVHPEAPIIITGSEDMSIRIWHAKTYRLENTVNYELGRVWYIGCMKSSPQIAIGCDEGTIMGNVLCSHSWDTVNLQDQENVSK</sequence>
<comment type="caution">
    <text evidence="8">The sequence shown here is derived from an EMBL/GenBank/DDBJ whole genome shotgun (WGS) entry which is preliminary data.</text>
</comment>
<evidence type="ECO:0000256" key="7">
    <source>
        <dbReference type="PROSITE-ProRule" id="PRU00221"/>
    </source>
</evidence>
<reference evidence="8" key="1">
    <citation type="submission" date="2022-12" db="EMBL/GenBank/DDBJ databases">
        <title>Draft genome assemblies for two species of Escallonia (Escalloniales).</title>
        <authorList>
            <person name="Chanderbali A."/>
            <person name="Dervinis C."/>
            <person name="Anghel I."/>
            <person name="Soltis D."/>
            <person name="Soltis P."/>
            <person name="Zapata F."/>
        </authorList>
    </citation>
    <scope>NUCLEOTIDE SEQUENCE</scope>
    <source>
        <strain evidence="8">UCBG92.1500</strain>
        <tissue evidence="8">Leaf</tissue>
    </source>
</reference>
<keyword evidence="4" id="KW-0968">Cytoplasmic vesicle</keyword>
<dbReference type="Proteomes" id="UP001187471">
    <property type="component" value="Unassembled WGS sequence"/>
</dbReference>
<dbReference type="GO" id="GO:0006891">
    <property type="term" value="P:intra-Golgi vesicle-mediated transport"/>
    <property type="evidence" value="ECO:0007669"/>
    <property type="project" value="TreeGrafter"/>
</dbReference>
<dbReference type="Gene3D" id="2.130.10.10">
    <property type="entry name" value="YVTN repeat-like/Quinoprotein amine dehydrogenase"/>
    <property type="match status" value="1"/>
</dbReference>
<dbReference type="PANTHER" id="PTHR19876:SF68">
    <property type="entry name" value="COATOMER SUBUNIT BETA'-2"/>
    <property type="match status" value="1"/>
</dbReference>
<keyword evidence="3" id="KW-0677">Repeat</keyword>
<dbReference type="CDD" id="cd00200">
    <property type="entry name" value="WD40"/>
    <property type="match status" value="1"/>
</dbReference>
<dbReference type="GO" id="GO:0006888">
    <property type="term" value="P:endoplasmic reticulum to Golgi vesicle-mediated transport"/>
    <property type="evidence" value="ECO:0007669"/>
    <property type="project" value="TreeGrafter"/>
</dbReference>
<name>A0AA88QFG2_9ASTE</name>
<dbReference type="SMART" id="SM00320">
    <property type="entry name" value="WD40"/>
    <property type="match status" value="5"/>
</dbReference>
<evidence type="ECO:0000256" key="6">
    <source>
        <dbReference type="ARBA" id="ARBA00032920"/>
    </source>
</evidence>
<evidence type="ECO:0000256" key="5">
    <source>
        <dbReference type="ARBA" id="ARBA00025536"/>
    </source>
</evidence>
<dbReference type="PROSITE" id="PS50082">
    <property type="entry name" value="WD_REPEATS_2"/>
    <property type="match status" value="4"/>
</dbReference>
<feature type="repeat" description="WD" evidence="7">
    <location>
        <begin position="180"/>
        <end position="222"/>
    </location>
</feature>
<dbReference type="Pfam" id="PF00400">
    <property type="entry name" value="WD40"/>
    <property type="match status" value="5"/>
</dbReference>
<dbReference type="PANTHER" id="PTHR19876">
    <property type="entry name" value="COATOMER"/>
    <property type="match status" value="1"/>
</dbReference>
<organism evidence="8 9">
    <name type="scientific">Escallonia rubra</name>
    <dbReference type="NCBI Taxonomy" id="112253"/>
    <lineage>
        <taxon>Eukaryota</taxon>
        <taxon>Viridiplantae</taxon>
        <taxon>Streptophyta</taxon>
        <taxon>Embryophyta</taxon>
        <taxon>Tracheophyta</taxon>
        <taxon>Spermatophyta</taxon>
        <taxon>Magnoliopsida</taxon>
        <taxon>eudicotyledons</taxon>
        <taxon>Gunneridae</taxon>
        <taxon>Pentapetalae</taxon>
        <taxon>asterids</taxon>
        <taxon>campanulids</taxon>
        <taxon>Escalloniales</taxon>
        <taxon>Escalloniaceae</taxon>
        <taxon>Escallonia</taxon>
    </lineage>
</organism>
<dbReference type="GO" id="GO:0006886">
    <property type="term" value="P:intracellular protein transport"/>
    <property type="evidence" value="ECO:0007669"/>
    <property type="project" value="TreeGrafter"/>
</dbReference>